<accession>A0A1E1KW52</accession>
<gene>
    <name evidence="1" type="ORF">RAG0_09587</name>
</gene>
<dbReference type="EMBL" id="FJUX01000056">
    <property type="protein sequence ID" value="CZT02401.1"/>
    <property type="molecule type" value="Genomic_DNA"/>
</dbReference>
<protein>
    <submittedName>
        <fullName evidence="1">Uncharacterized protein</fullName>
    </submittedName>
</protein>
<dbReference type="OrthoDB" id="3558835at2759"/>
<evidence type="ECO:0000313" key="2">
    <source>
        <dbReference type="Proteomes" id="UP000178912"/>
    </source>
</evidence>
<name>A0A1E1KW52_9HELO</name>
<organism evidence="1 2">
    <name type="scientific">Rhynchosporium agropyri</name>
    <dbReference type="NCBI Taxonomy" id="914238"/>
    <lineage>
        <taxon>Eukaryota</taxon>
        <taxon>Fungi</taxon>
        <taxon>Dikarya</taxon>
        <taxon>Ascomycota</taxon>
        <taxon>Pezizomycotina</taxon>
        <taxon>Leotiomycetes</taxon>
        <taxon>Helotiales</taxon>
        <taxon>Ploettnerulaceae</taxon>
        <taxon>Rhynchosporium</taxon>
    </lineage>
</organism>
<dbReference type="Proteomes" id="UP000178912">
    <property type="component" value="Unassembled WGS sequence"/>
</dbReference>
<dbReference type="AlphaFoldDB" id="A0A1E1KW52"/>
<sequence length="337" mass="38662">MAASEEQYSEAWCTHLLRDQQVIIERMAKLLRDQKTIPATGDPNSEIWYSERLKDDQIVIDNMATLLRDQQRTVDLLNQKLADIPQQQSAAGTKDDHTVDEKMAALQQDQQRTVNLMDQKVADMAQQQSATITRYHSGHLFGPNSAAISWTGTVMDLVPISVKGKEYKALILTPKFVRSQNDVFESEIAIKMMEPQVSKEHEYFEYIRKLPATDGNEGRDFPLTDDIQEAEFTNDELFKIARDTRARQITLNKFLKRESTVHHRATQYVVGFLRRAFKMNNLARQDDWNARIHFTQLSKIETRKGRHDDGTPVSDREVTLAEYGSDPGSETFGKLEV</sequence>
<keyword evidence="2" id="KW-1185">Reference proteome</keyword>
<evidence type="ECO:0000313" key="1">
    <source>
        <dbReference type="EMBL" id="CZT02401.1"/>
    </source>
</evidence>
<reference evidence="2" key="1">
    <citation type="submission" date="2016-03" db="EMBL/GenBank/DDBJ databases">
        <authorList>
            <person name="Guldener U."/>
        </authorList>
    </citation>
    <scope>NUCLEOTIDE SEQUENCE [LARGE SCALE GENOMIC DNA]</scope>
    <source>
        <strain evidence="2">04CH-RAC-A.6.1</strain>
    </source>
</reference>
<proteinExistence type="predicted"/>